<dbReference type="InterPro" id="IPR018000">
    <property type="entry name" value="Neurotransmitter_ion_chnl_CS"/>
</dbReference>
<dbReference type="SUPFAM" id="SSF63712">
    <property type="entry name" value="Nicotinic receptor ligand binding domain-like"/>
    <property type="match status" value="1"/>
</dbReference>
<keyword evidence="4 5" id="KW-0472">Membrane</keyword>
<keyword evidence="5" id="KW-0813">Transport</keyword>
<keyword evidence="5" id="KW-0406">Ion transport</keyword>
<feature type="chain" id="PRO_5029948642" description="Neurotransmitter-gated ion-channel ligand-binding domain-containing protein" evidence="5">
    <location>
        <begin position="22"/>
        <end position="381"/>
    </location>
</feature>
<dbReference type="Gene3D" id="2.70.170.10">
    <property type="entry name" value="Neurotransmitter-gated ion-channel ligand-binding domain"/>
    <property type="match status" value="1"/>
</dbReference>
<dbReference type="SUPFAM" id="SSF90112">
    <property type="entry name" value="Neurotransmitter-gated ion-channel transmembrane pore"/>
    <property type="match status" value="1"/>
</dbReference>
<dbReference type="InterPro" id="IPR006202">
    <property type="entry name" value="Neur_chan_lig-bd"/>
</dbReference>
<keyword evidence="8" id="KW-1185">Reference proteome</keyword>
<dbReference type="GO" id="GO:1902495">
    <property type="term" value="C:transmembrane transporter complex"/>
    <property type="evidence" value="ECO:0000318"/>
    <property type="project" value="GO_Central"/>
</dbReference>
<dbReference type="GO" id="GO:0007268">
    <property type="term" value="P:chemical synaptic transmission"/>
    <property type="evidence" value="ECO:0000318"/>
    <property type="project" value="GO_Central"/>
</dbReference>
<sequence length="381" mass="41644">MKFFYGYLILLGVASLTCTTAQDSMNSTSYSYDSYSESECDHAILRAANLLSSWTYPCNGILPHYDKANQVTLGMSLTKLRGLDLFKGTIQMNVWMNLGWSDPRLAWIAAECGNANITKLHLPPSEIWVPDITLFNSNSPSESLMSGVSAIAYADGSVLYIPPMHLEATCTMDLTDYPYDQHNCSLKWGSWAYDASLITIDSLSDSIDLSETFDHPIWDIINTKATKHTDFYSCCPGETFEDVTFSLVVRRRETHGRIASSVVTAWLILIVFLISPSSAGVRIVFAGSVLIALVVLSAALSAEVPAYSTTKLGRFLIVGMLILALVSVVNGLIYRFYPKEKPGQLIEGDGSSPPRVLLIIDIGAFLSTAIILGISTGALFV</sequence>
<dbReference type="GO" id="GO:0043005">
    <property type="term" value="C:neuron projection"/>
    <property type="evidence" value="ECO:0000318"/>
    <property type="project" value="GO_Central"/>
</dbReference>
<name>A0A7M7NY87_STRPU</name>
<dbReference type="PRINTS" id="PR00252">
    <property type="entry name" value="NRIONCHANNEL"/>
</dbReference>
<feature type="transmembrane region" description="Helical" evidence="5">
    <location>
        <begin position="283"/>
        <end position="302"/>
    </location>
</feature>
<dbReference type="GO" id="GO:0005886">
    <property type="term" value="C:plasma membrane"/>
    <property type="evidence" value="ECO:0000318"/>
    <property type="project" value="GO_Central"/>
</dbReference>
<dbReference type="GeneID" id="115924471"/>
<dbReference type="KEGG" id="spu:115924471"/>
<dbReference type="InterPro" id="IPR036719">
    <property type="entry name" value="Neuro-gated_channel_TM_sf"/>
</dbReference>
<dbReference type="InParanoid" id="A0A7M7NY87"/>
<feature type="transmembrane region" description="Helical" evidence="5">
    <location>
        <begin position="358"/>
        <end position="380"/>
    </location>
</feature>
<evidence type="ECO:0000256" key="2">
    <source>
        <dbReference type="ARBA" id="ARBA00022692"/>
    </source>
</evidence>
<dbReference type="FunFam" id="2.70.170.10:FF:000124">
    <property type="entry name" value="Uncharacterized protein"/>
    <property type="match status" value="1"/>
</dbReference>
<reference evidence="8" key="1">
    <citation type="submission" date="2015-02" db="EMBL/GenBank/DDBJ databases">
        <title>Genome sequencing for Strongylocentrotus purpuratus.</title>
        <authorList>
            <person name="Murali S."/>
            <person name="Liu Y."/>
            <person name="Vee V."/>
            <person name="English A."/>
            <person name="Wang M."/>
            <person name="Skinner E."/>
            <person name="Han Y."/>
            <person name="Muzny D.M."/>
            <person name="Worley K.C."/>
            <person name="Gibbs R.A."/>
        </authorList>
    </citation>
    <scope>NUCLEOTIDE SEQUENCE</scope>
</reference>
<dbReference type="EnsemblMetazoa" id="XM_030986606">
    <property type="protein sequence ID" value="XP_030842466"/>
    <property type="gene ID" value="LOC115924471"/>
</dbReference>
<proteinExistence type="inferred from homology"/>
<organism evidence="7 8">
    <name type="scientific">Strongylocentrotus purpuratus</name>
    <name type="common">Purple sea urchin</name>
    <dbReference type="NCBI Taxonomy" id="7668"/>
    <lineage>
        <taxon>Eukaryota</taxon>
        <taxon>Metazoa</taxon>
        <taxon>Echinodermata</taxon>
        <taxon>Eleutherozoa</taxon>
        <taxon>Echinozoa</taxon>
        <taxon>Echinoidea</taxon>
        <taxon>Euechinoidea</taxon>
        <taxon>Echinacea</taxon>
        <taxon>Camarodonta</taxon>
        <taxon>Echinidea</taxon>
        <taxon>Strongylocentrotidae</taxon>
        <taxon>Strongylocentrotus</taxon>
    </lineage>
</organism>
<feature type="signal peptide" evidence="5">
    <location>
        <begin position="1"/>
        <end position="21"/>
    </location>
</feature>
<protein>
    <recommendedName>
        <fullName evidence="6">Neurotransmitter-gated ion-channel ligand-binding domain-containing protein</fullName>
    </recommendedName>
</protein>
<evidence type="ECO:0000256" key="4">
    <source>
        <dbReference type="ARBA" id="ARBA00023136"/>
    </source>
</evidence>
<dbReference type="GO" id="GO:0034220">
    <property type="term" value="P:monoatomic ion transmembrane transport"/>
    <property type="evidence" value="ECO:0000318"/>
    <property type="project" value="GO_Central"/>
</dbReference>
<dbReference type="Gene3D" id="1.20.58.390">
    <property type="entry name" value="Neurotransmitter-gated ion-channel transmembrane domain"/>
    <property type="match status" value="1"/>
</dbReference>
<dbReference type="GO" id="GO:0098794">
    <property type="term" value="C:postsynapse"/>
    <property type="evidence" value="ECO:0007669"/>
    <property type="project" value="GOC"/>
</dbReference>
<dbReference type="InterPro" id="IPR036734">
    <property type="entry name" value="Neur_chan_lig-bd_sf"/>
</dbReference>
<dbReference type="CDD" id="cd18997">
    <property type="entry name" value="LGIC_ECD_nAChR"/>
    <property type="match status" value="1"/>
</dbReference>
<dbReference type="Proteomes" id="UP000007110">
    <property type="component" value="Unassembled WGS sequence"/>
</dbReference>
<comment type="similarity">
    <text evidence="5">Belongs to the ligand-gated ion channel (TC 1.A.9) family.</text>
</comment>
<keyword evidence="3 5" id="KW-1133">Transmembrane helix</keyword>
<keyword evidence="2 5" id="KW-0812">Transmembrane</keyword>
<accession>A0A7M7NY87</accession>
<dbReference type="GO" id="GO:0045202">
    <property type="term" value="C:synapse"/>
    <property type="evidence" value="ECO:0000318"/>
    <property type="project" value="GO_Central"/>
</dbReference>
<evidence type="ECO:0000256" key="1">
    <source>
        <dbReference type="ARBA" id="ARBA00004141"/>
    </source>
</evidence>
<dbReference type="Pfam" id="PF02931">
    <property type="entry name" value="Neur_chan_LBD"/>
    <property type="match status" value="1"/>
</dbReference>
<feature type="domain" description="Neurotransmitter-gated ion-channel ligand-binding" evidence="6">
    <location>
        <begin position="65"/>
        <end position="252"/>
    </location>
</feature>
<dbReference type="PANTHER" id="PTHR18945">
    <property type="entry name" value="NEUROTRANSMITTER GATED ION CHANNEL"/>
    <property type="match status" value="1"/>
</dbReference>
<dbReference type="RefSeq" id="XP_030842466.1">
    <property type="nucleotide sequence ID" value="XM_030986606.1"/>
</dbReference>
<dbReference type="PROSITE" id="PS00236">
    <property type="entry name" value="NEUROTR_ION_CHANNEL"/>
    <property type="match status" value="1"/>
</dbReference>
<evidence type="ECO:0000256" key="3">
    <source>
        <dbReference type="ARBA" id="ARBA00022989"/>
    </source>
</evidence>
<keyword evidence="5" id="KW-0407">Ion channel</keyword>
<keyword evidence="5" id="KW-0732">Signal</keyword>
<dbReference type="GO" id="GO:0004888">
    <property type="term" value="F:transmembrane signaling receptor activity"/>
    <property type="evidence" value="ECO:0007669"/>
    <property type="project" value="InterPro"/>
</dbReference>
<evidence type="ECO:0000259" key="6">
    <source>
        <dbReference type="Pfam" id="PF02931"/>
    </source>
</evidence>
<dbReference type="GO" id="GO:0005231">
    <property type="term" value="F:excitatory extracellular ligand-gated monoatomic ion channel activity"/>
    <property type="evidence" value="ECO:0000318"/>
    <property type="project" value="GO_Central"/>
</dbReference>
<dbReference type="InterPro" id="IPR038050">
    <property type="entry name" value="Neuro_actylchol_rec"/>
</dbReference>
<dbReference type="AlphaFoldDB" id="A0A7M7NY87"/>
<dbReference type="OrthoDB" id="410315at2759"/>
<comment type="subcellular location">
    <subcellularLocation>
        <location evidence="1">Membrane</location>
        <topology evidence="1">Multi-pass membrane protein</topology>
    </subcellularLocation>
</comment>
<feature type="transmembrane region" description="Helical" evidence="5">
    <location>
        <begin position="314"/>
        <end position="337"/>
    </location>
</feature>
<dbReference type="GO" id="GO:1904315">
    <property type="term" value="F:transmitter-gated monoatomic ion channel activity involved in regulation of postsynaptic membrane potential"/>
    <property type="evidence" value="ECO:0000318"/>
    <property type="project" value="GO_Central"/>
</dbReference>
<dbReference type="InterPro" id="IPR006201">
    <property type="entry name" value="Neur_channel"/>
</dbReference>
<evidence type="ECO:0000313" key="7">
    <source>
        <dbReference type="EnsemblMetazoa" id="XP_030842466"/>
    </source>
</evidence>
<feature type="transmembrane region" description="Helical" evidence="5">
    <location>
        <begin position="258"/>
        <end position="276"/>
    </location>
</feature>
<reference evidence="7" key="2">
    <citation type="submission" date="2021-01" db="UniProtKB">
        <authorList>
            <consortium name="EnsemblMetazoa"/>
        </authorList>
    </citation>
    <scope>IDENTIFICATION</scope>
</reference>
<dbReference type="GO" id="GO:0042391">
    <property type="term" value="P:regulation of membrane potential"/>
    <property type="evidence" value="ECO:0000318"/>
    <property type="project" value="GO_Central"/>
</dbReference>
<evidence type="ECO:0000256" key="5">
    <source>
        <dbReference type="RuleBase" id="RU000687"/>
    </source>
</evidence>
<evidence type="ECO:0000313" key="8">
    <source>
        <dbReference type="Proteomes" id="UP000007110"/>
    </source>
</evidence>
<dbReference type="OMA" id="KDEHECS"/>